<dbReference type="PANTHER" id="PTHR23221:SF7">
    <property type="entry name" value="PHOSPHATIDYLINOSITOL-GLYCAN-SPECIFIC PHOSPHOLIPASE D"/>
    <property type="match status" value="1"/>
</dbReference>
<evidence type="ECO:0000256" key="1">
    <source>
        <dbReference type="ARBA" id="ARBA00022729"/>
    </source>
</evidence>
<accession>A0ABT1BTY8</accession>
<evidence type="ECO:0000256" key="2">
    <source>
        <dbReference type="ARBA" id="ARBA00022737"/>
    </source>
</evidence>
<sequence>MQLNVNKAGRAALALAAMAGMGGWAGATTLTHQPDWVVEGPIENAQFGGMINAQGDLNKDGFKDLIVSSATTAQGTQRGAVEVFYGSRKGPAKTAGWRYEGTMDWAQVGSSPVVADVNGDGWPDLVVGAYNQSGAVANNGAVLVFLGSAKGLPATPSQVLEGPSSNSFFGWKIRALGDFNHDGYADIAVSAIGANNNLGAISIYKGSASGLATTPVSTLTGAGPWTYFGRVFEVGDTNGDGIPDILVGASSPVGGIPGMAWIYRGSASGYANTKAETLFAPIALADSDGFGNSVAVLGDVDGDGYPDVAVAAPSYFQDTKNFGLITVFYGSANGIAASGRTQIIQPNSGNMSYFGMNMLGGRDFDGDGRPDLVVGTADNARPNDPTEPFPGGIWIYHGSATGLDTTNIYKVYGQRNSRDEVGISLEVGDVTGDGVMDLITGSGLYGDSLSQQGVLRIYRGVRSLR</sequence>
<keyword evidence="4" id="KW-0325">Glycoprotein</keyword>
<keyword evidence="1 5" id="KW-0732">Signal</keyword>
<name>A0ABT1BTY8_9BURK</name>
<feature type="chain" id="PRO_5045208417" evidence="5">
    <location>
        <begin position="28"/>
        <end position="465"/>
    </location>
</feature>
<dbReference type="PRINTS" id="PR01185">
    <property type="entry name" value="INTEGRINA"/>
</dbReference>
<dbReference type="InterPro" id="IPR013519">
    <property type="entry name" value="Int_alpha_beta-p"/>
</dbReference>
<feature type="signal peptide" evidence="5">
    <location>
        <begin position="1"/>
        <end position="27"/>
    </location>
</feature>
<comment type="caution">
    <text evidence="6">The sequence shown here is derived from an EMBL/GenBank/DDBJ whole genome shotgun (WGS) entry which is preliminary data.</text>
</comment>
<evidence type="ECO:0000256" key="5">
    <source>
        <dbReference type="SAM" id="SignalP"/>
    </source>
</evidence>
<keyword evidence="7" id="KW-1185">Reference proteome</keyword>
<dbReference type="RefSeq" id="WP_252771963.1">
    <property type="nucleotide sequence ID" value="NZ_JAMXMC010000015.1"/>
</dbReference>
<dbReference type="InterPro" id="IPR013517">
    <property type="entry name" value="FG-GAP"/>
</dbReference>
<dbReference type="Gene3D" id="2.130.10.130">
    <property type="entry name" value="Integrin alpha, N-terminal"/>
    <property type="match status" value="3"/>
</dbReference>
<proteinExistence type="predicted"/>
<gene>
    <name evidence="6" type="ORF">M0L44_20060</name>
</gene>
<dbReference type="PANTHER" id="PTHR23221">
    <property type="entry name" value="GLYCOSYLPHOSPHATIDYLINOSITOL PHOSPHOLIPASE D"/>
    <property type="match status" value="1"/>
</dbReference>
<organism evidence="6 7">
    <name type="scientific">Ideonella oryzae</name>
    <dbReference type="NCBI Taxonomy" id="2937441"/>
    <lineage>
        <taxon>Bacteria</taxon>
        <taxon>Pseudomonadati</taxon>
        <taxon>Pseudomonadota</taxon>
        <taxon>Betaproteobacteria</taxon>
        <taxon>Burkholderiales</taxon>
        <taxon>Sphaerotilaceae</taxon>
        <taxon>Ideonella</taxon>
    </lineage>
</organism>
<evidence type="ECO:0000313" key="7">
    <source>
        <dbReference type="Proteomes" id="UP001204851"/>
    </source>
</evidence>
<keyword evidence="2" id="KW-0677">Repeat</keyword>
<evidence type="ECO:0000256" key="3">
    <source>
        <dbReference type="ARBA" id="ARBA00022801"/>
    </source>
</evidence>
<dbReference type="SUPFAM" id="SSF69318">
    <property type="entry name" value="Integrin alpha N-terminal domain"/>
    <property type="match status" value="3"/>
</dbReference>
<dbReference type="Pfam" id="PF01839">
    <property type="entry name" value="FG-GAP"/>
    <property type="match status" value="1"/>
</dbReference>
<protein>
    <submittedName>
        <fullName evidence="6">FG-GAP-like repeat-containing protein</fullName>
    </submittedName>
</protein>
<evidence type="ECO:0000256" key="4">
    <source>
        <dbReference type="ARBA" id="ARBA00023180"/>
    </source>
</evidence>
<dbReference type="Proteomes" id="UP001204851">
    <property type="component" value="Unassembled WGS sequence"/>
</dbReference>
<dbReference type="EMBL" id="JAMXMC010000015">
    <property type="protein sequence ID" value="MCO5979001.1"/>
    <property type="molecule type" value="Genomic_DNA"/>
</dbReference>
<keyword evidence="3" id="KW-0378">Hydrolase</keyword>
<evidence type="ECO:0000313" key="6">
    <source>
        <dbReference type="EMBL" id="MCO5979001.1"/>
    </source>
</evidence>
<dbReference type="PROSITE" id="PS51470">
    <property type="entry name" value="FG_GAP"/>
    <property type="match status" value="3"/>
</dbReference>
<dbReference type="InterPro" id="IPR000413">
    <property type="entry name" value="Integrin_alpha"/>
</dbReference>
<dbReference type="SMART" id="SM00191">
    <property type="entry name" value="Int_alpha"/>
    <property type="match status" value="6"/>
</dbReference>
<reference evidence="6 7" key="1">
    <citation type="submission" date="2022-06" db="EMBL/GenBank/DDBJ databases">
        <title>Ideonella sp. NS12-5 Genome sequencing and assembly.</title>
        <authorList>
            <person name="Jung Y."/>
        </authorList>
    </citation>
    <scope>NUCLEOTIDE SEQUENCE [LARGE SCALE GENOMIC DNA]</scope>
    <source>
        <strain evidence="6 7">NS12-5</strain>
    </source>
</reference>
<dbReference type="InterPro" id="IPR028994">
    <property type="entry name" value="Integrin_alpha_N"/>
</dbReference>
<dbReference type="Pfam" id="PF13517">
    <property type="entry name" value="FG-GAP_3"/>
    <property type="match status" value="3"/>
</dbReference>